<evidence type="ECO:0000256" key="1">
    <source>
        <dbReference type="SAM" id="MobiDB-lite"/>
    </source>
</evidence>
<gene>
    <name evidence="2" type="ORF">BDV96DRAFT_26088</name>
</gene>
<protein>
    <recommendedName>
        <fullName evidence="4">Fungal N-terminal domain-containing protein</fullName>
    </recommendedName>
</protein>
<proteinExistence type="predicted"/>
<dbReference type="EMBL" id="ML977319">
    <property type="protein sequence ID" value="KAF2117435.1"/>
    <property type="molecule type" value="Genomic_DNA"/>
</dbReference>
<feature type="compositionally biased region" description="Low complexity" evidence="1">
    <location>
        <begin position="305"/>
        <end position="318"/>
    </location>
</feature>
<evidence type="ECO:0000313" key="3">
    <source>
        <dbReference type="Proteomes" id="UP000799770"/>
    </source>
</evidence>
<dbReference type="OrthoDB" id="5404564at2759"/>
<evidence type="ECO:0008006" key="4">
    <source>
        <dbReference type="Google" id="ProtNLM"/>
    </source>
</evidence>
<sequence>MAGFGFSISDIVLVSNYAYTVYKSCKRAGEDFKAVTADVKSLQAYLSALNTEFERPNSLAHRSTPTQQDELRDLLRSCQKDLKGLKDRLLQYKSLKTSNPRTRDKLKFTARKQGDIRGRVVGHSDRLSRFLNALHTGSLARLELSAEKHEYGMEGIKAQLDALHQEFVSGRRDGSIITDFAEWSNSAHGVSFDSLSETDLETNASVTENILRHLSKRDSTEETFYSIAELEESRESTSRLSDAYKEGDTDTIPCTGSQADISDGPVVKEYQATSEDHNSEDESEDSHTELKRYNGDRVSRDARLSPTSSTHSNESISSDANAPNRAAHQPFLRPQPQKKQRPSEADASLGLSESASMFRLPNISASGGSKQCFHNVQALSSHRTIRGTKVAEIRILHERGCI</sequence>
<reference evidence="2" key="1">
    <citation type="journal article" date="2020" name="Stud. Mycol.">
        <title>101 Dothideomycetes genomes: a test case for predicting lifestyles and emergence of pathogens.</title>
        <authorList>
            <person name="Haridas S."/>
            <person name="Albert R."/>
            <person name="Binder M."/>
            <person name="Bloem J."/>
            <person name="Labutti K."/>
            <person name="Salamov A."/>
            <person name="Andreopoulos B."/>
            <person name="Baker S."/>
            <person name="Barry K."/>
            <person name="Bills G."/>
            <person name="Bluhm B."/>
            <person name="Cannon C."/>
            <person name="Castanera R."/>
            <person name="Culley D."/>
            <person name="Daum C."/>
            <person name="Ezra D."/>
            <person name="Gonzalez J."/>
            <person name="Henrissat B."/>
            <person name="Kuo A."/>
            <person name="Liang C."/>
            <person name="Lipzen A."/>
            <person name="Lutzoni F."/>
            <person name="Magnuson J."/>
            <person name="Mondo S."/>
            <person name="Nolan M."/>
            <person name="Ohm R."/>
            <person name="Pangilinan J."/>
            <person name="Park H.-J."/>
            <person name="Ramirez L."/>
            <person name="Alfaro M."/>
            <person name="Sun H."/>
            <person name="Tritt A."/>
            <person name="Yoshinaga Y."/>
            <person name="Zwiers L.-H."/>
            <person name="Turgeon B."/>
            <person name="Goodwin S."/>
            <person name="Spatafora J."/>
            <person name="Crous P."/>
            <person name="Grigoriev I."/>
        </authorList>
    </citation>
    <scope>NUCLEOTIDE SEQUENCE</scope>
    <source>
        <strain evidence="2">CBS 627.86</strain>
    </source>
</reference>
<organism evidence="2 3">
    <name type="scientific">Lophiotrema nucula</name>
    <dbReference type="NCBI Taxonomy" id="690887"/>
    <lineage>
        <taxon>Eukaryota</taxon>
        <taxon>Fungi</taxon>
        <taxon>Dikarya</taxon>
        <taxon>Ascomycota</taxon>
        <taxon>Pezizomycotina</taxon>
        <taxon>Dothideomycetes</taxon>
        <taxon>Pleosporomycetidae</taxon>
        <taxon>Pleosporales</taxon>
        <taxon>Lophiotremataceae</taxon>
        <taxon>Lophiotrema</taxon>
    </lineage>
</organism>
<accession>A0A6A5ZE08</accession>
<name>A0A6A5ZE08_9PLEO</name>
<feature type="compositionally biased region" description="Basic and acidic residues" evidence="1">
    <location>
        <begin position="231"/>
        <end position="248"/>
    </location>
</feature>
<dbReference type="AlphaFoldDB" id="A0A6A5ZE08"/>
<evidence type="ECO:0000313" key="2">
    <source>
        <dbReference type="EMBL" id="KAF2117435.1"/>
    </source>
</evidence>
<feature type="region of interest" description="Disordered" evidence="1">
    <location>
        <begin position="230"/>
        <end position="348"/>
    </location>
</feature>
<dbReference type="Proteomes" id="UP000799770">
    <property type="component" value="Unassembled WGS sequence"/>
</dbReference>
<feature type="compositionally biased region" description="Basic and acidic residues" evidence="1">
    <location>
        <begin position="285"/>
        <end position="303"/>
    </location>
</feature>
<keyword evidence="3" id="KW-1185">Reference proteome</keyword>